<keyword evidence="1" id="KW-1133">Transmembrane helix</keyword>
<gene>
    <name evidence="3" type="ORF">TRFO_11060</name>
</gene>
<dbReference type="SUPFAM" id="SSF49764">
    <property type="entry name" value="HSP20-like chaperones"/>
    <property type="match status" value="1"/>
</dbReference>
<dbReference type="RefSeq" id="XP_068347594.1">
    <property type="nucleotide sequence ID" value="XM_068495817.1"/>
</dbReference>
<dbReference type="Gene3D" id="1.25.40.10">
    <property type="entry name" value="Tetratricopeptide repeat domain"/>
    <property type="match status" value="2"/>
</dbReference>
<dbReference type="InterPro" id="IPR008978">
    <property type="entry name" value="HSP20-like_chaperone"/>
</dbReference>
<comment type="caution">
    <text evidence="3">The sequence shown here is derived from an EMBL/GenBank/DDBJ whole genome shotgun (WGS) entry which is preliminary data.</text>
</comment>
<feature type="transmembrane region" description="Helical" evidence="1">
    <location>
        <begin position="293"/>
        <end position="312"/>
    </location>
</feature>
<dbReference type="Proteomes" id="UP000179807">
    <property type="component" value="Unassembled WGS sequence"/>
</dbReference>
<accession>A0A1J4J727</accession>
<evidence type="ECO:0000313" key="3">
    <source>
        <dbReference type="EMBL" id="OHS94457.1"/>
    </source>
</evidence>
<dbReference type="GeneID" id="94830521"/>
<organism evidence="3 4">
    <name type="scientific">Tritrichomonas foetus</name>
    <dbReference type="NCBI Taxonomy" id="1144522"/>
    <lineage>
        <taxon>Eukaryota</taxon>
        <taxon>Metamonada</taxon>
        <taxon>Parabasalia</taxon>
        <taxon>Tritrichomonadida</taxon>
        <taxon>Tritrichomonadidae</taxon>
        <taxon>Tritrichomonas</taxon>
    </lineage>
</organism>
<dbReference type="InterPro" id="IPR011990">
    <property type="entry name" value="TPR-like_helical_dom_sf"/>
</dbReference>
<evidence type="ECO:0000256" key="1">
    <source>
        <dbReference type="SAM" id="Phobius"/>
    </source>
</evidence>
<dbReference type="EMBL" id="MLAK01001315">
    <property type="protein sequence ID" value="OHS94457.1"/>
    <property type="molecule type" value="Genomic_DNA"/>
</dbReference>
<dbReference type="VEuPathDB" id="TrichDB:TRFO_11060"/>
<keyword evidence="1" id="KW-0472">Membrane</keyword>
<keyword evidence="1" id="KW-0812">Transmembrane</keyword>
<reference evidence="3" key="1">
    <citation type="submission" date="2016-10" db="EMBL/GenBank/DDBJ databases">
        <authorList>
            <person name="Benchimol M."/>
            <person name="Almeida L.G."/>
            <person name="Vasconcelos A.T."/>
            <person name="Perreira-Neves A."/>
            <person name="Rosa I.A."/>
            <person name="Tasca T."/>
            <person name="Bogo M.R."/>
            <person name="de Souza W."/>
        </authorList>
    </citation>
    <scope>NUCLEOTIDE SEQUENCE [LARGE SCALE GENOMIC DNA]</scope>
    <source>
        <strain evidence="3">K</strain>
    </source>
</reference>
<proteinExistence type="predicted"/>
<dbReference type="SUPFAM" id="SSF81901">
    <property type="entry name" value="HCP-like"/>
    <property type="match status" value="2"/>
</dbReference>
<dbReference type="PROSITE" id="PS51203">
    <property type="entry name" value="CS"/>
    <property type="match status" value="1"/>
</dbReference>
<feature type="domain" description="CS" evidence="2">
    <location>
        <begin position="11"/>
        <end position="99"/>
    </location>
</feature>
<sequence>MDIEHSLVPKGISHGYDFQQDKNIITIVESIPPDTPQSNVQVNYNVIENSIYIGVKGENPIVCGILYEKIQDIHSCEIIAPIIKIKLIKKNNNLWPLLIREKSSKGIDSKSQFLLGCAAESQGYFNEAFKFYTQSAQKNYLPAMRYLAYIYASEQNPYHIRTNIKESINIYQNMFKISQDKEIGLILAKSLRKERRIDEAKNVLEICAQSSNDAKYMLACMYSPLLGGELNDPKRAVKLFKELSNASMVDATKKLIQHYEQGVGTPVNLEEAERLRKEIAKVKQVEQPSNFKYWIAFGAGVALAAGSFYLGVKRRHGS</sequence>
<dbReference type="Gene3D" id="2.60.40.790">
    <property type="match status" value="1"/>
</dbReference>
<keyword evidence="4" id="KW-1185">Reference proteome</keyword>
<evidence type="ECO:0000259" key="2">
    <source>
        <dbReference type="PROSITE" id="PS51203"/>
    </source>
</evidence>
<name>A0A1J4J727_9EUKA</name>
<evidence type="ECO:0000313" key="4">
    <source>
        <dbReference type="Proteomes" id="UP000179807"/>
    </source>
</evidence>
<protein>
    <recommendedName>
        <fullName evidence="2">CS domain-containing protein</fullName>
    </recommendedName>
</protein>
<dbReference type="InterPro" id="IPR007052">
    <property type="entry name" value="CS_dom"/>
</dbReference>
<dbReference type="AlphaFoldDB" id="A0A1J4J727"/>